<protein>
    <submittedName>
        <fullName evidence="2">Uncharacterized protein</fullName>
    </submittedName>
</protein>
<dbReference type="GO" id="GO:0007160">
    <property type="term" value="P:cell-matrix adhesion"/>
    <property type="evidence" value="ECO:0007669"/>
    <property type="project" value="InterPro"/>
</dbReference>
<reference evidence="2 3" key="1">
    <citation type="journal article" date="2021" name="Elife">
        <title>Chloroplast acquisition without the gene transfer in kleptoplastic sea slugs, Plakobranchus ocellatus.</title>
        <authorList>
            <person name="Maeda T."/>
            <person name="Takahashi S."/>
            <person name="Yoshida T."/>
            <person name="Shimamura S."/>
            <person name="Takaki Y."/>
            <person name="Nagai Y."/>
            <person name="Toyoda A."/>
            <person name="Suzuki Y."/>
            <person name="Arimoto A."/>
            <person name="Ishii H."/>
            <person name="Satoh N."/>
            <person name="Nishiyama T."/>
            <person name="Hasebe M."/>
            <person name="Maruyama T."/>
            <person name="Minagawa J."/>
            <person name="Obokata J."/>
            <person name="Shigenobu S."/>
        </authorList>
    </citation>
    <scope>NUCLEOTIDE SEQUENCE [LARGE SCALE GENOMIC DNA]</scope>
</reference>
<comment type="caution">
    <text evidence="2">The sequence shown here is derived from an EMBL/GenBank/DDBJ whole genome shotgun (WGS) entry which is preliminary data.</text>
</comment>
<sequence length="197" mass="21760">MLKLLTFALLACSAWAATTPMMMMTTEAIPTKPCCTPRRWQAAMYNLKAGRSSLQYATVYVFDADMKKEGYMVLPVDGGSPVYQGFTDYNTGIKYTLTFGPNGGCKQEKADHEFYDHCFGTSIMYDAWSFSIDKMDITISLGRDGCIPILENIVYNDPNMPSETLLLFNDVTTMVTDAHLLDMPRACANAGSSSNIG</sequence>
<dbReference type="PANTHER" id="PTHR10697">
    <property type="entry name" value="MAMMALIAN EPENDYMIN-RELATED PROTEIN 1"/>
    <property type="match status" value="1"/>
</dbReference>
<gene>
    <name evidence="2" type="ORF">PoB_007418700</name>
</gene>
<feature type="signal peptide" evidence="1">
    <location>
        <begin position="1"/>
        <end position="16"/>
    </location>
</feature>
<dbReference type="GO" id="GO:0005509">
    <property type="term" value="F:calcium ion binding"/>
    <property type="evidence" value="ECO:0007669"/>
    <property type="project" value="InterPro"/>
</dbReference>
<dbReference type="InterPro" id="IPR001299">
    <property type="entry name" value="Ependymin"/>
</dbReference>
<proteinExistence type="predicted"/>
<evidence type="ECO:0000256" key="1">
    <source>
        <dbReference type="SAM" id="SignalP"/>
    </source>
</evidence>
<feature type="chain" id="PRO_5043932411" evidence="1">
    <location>
        <begin position="17"/>
        <end position="197"/>
    </location>
</feature>
<dbReference type="Proteomes" id="UP000735302">
    <property type="component" value="Unassembled WGS sequence"/>
</dbReference>
<evidence type="ECO:0000313" key="3">
    <source>
        <dbReference type="Proteomes" id="UP000735302"/>
    </source>
</evidence>
<evidence type="ECO:0000313" key="2">
    <source>
        <dbReference type="EMBL" id="GFO47682.1"/>
    </source>
</evidence>
<dbReference type="AlphaFoldDB" id="A0AAV4DTJ5"/>
<keyword evidence="1" id="KW-0732">Signal</keyword>
<dbReference type="EMBL" id="BLXT01008342">
    <property type="protein sequence ID" value="GFO47682.1"/>
    <property type="molecule type" value="Genomic_DNA"/>
</dbReference>
<accession>A0AAV4DTJ5</accession>
<keyword evidence="3" id="KW-1185">Reference proteome</keyword>
<organism evidence="2 3">
    <name type="scientific">Plakobranchus ocellatus</name>
    <dbReference type="NCBI Taxonomy" id="259542"/>
    <lineage>
        <taxon>Eukaryota</taxon>
        <taxon>Metazoa</taxon>
        <taxon>Spiralia</taxon>
        <taxon>Lophotrochozoa</taxon>
        <taxon>Mollusca</taxon>
        <taxon>Gastropoda</taxon>
        <taxon>Heterobranchia</taxon>
        <taxon>Euthyneura</taxon>
        <taxon>Panpulmonata</taxon>
        <taxon>Sacoglossa</taxon>
        <taxon>Placobranchoidea</taxon>
        <taxon>Plakobranchidae</taxon>
        <taxon>Plakobranchus</taxon>
    </lineage>
</organism>
<dbReference type="GO" id="GO:0005576">
    <property type="term" value="C:extracellular region"/>
    <property type="evidence" value="ECO:0007669"/>
    <property type="project" value="InterPro"/>
</dbReference>
<name>A0AAV4DTJ5_9GAST</name>
<dbReference type="PANTHER" id="PTHR10697:SF13">
    <property type="entry name" value="RICIN B LECTIN DOMAIN-CONTAINING PROTEIN"/>
    <property type="match status" value="1"/>
</dbReference>
<dbReference type="GO" id="GO:0005764">
    <property type="term" value="C:lysosome"/>
    <property type="evidence" value="ECO:0007669"/>
    <property type="project" value="TreeGrafter"/>
</dbReference>